<comment type="cofactor">
    <cofactor evidence="7">
        <name>heme</name>
        <dbReference type="ChEBI" id="CHEBI:30413"/>
    </cofactor>
</comment>
<name>A0ABD0LF77_9CAEN</name>
<reference evidence="9 10" key="1">
    <citation type="journal article" date="2023" name="Sci. Data">
        <title>Genome assembly of the Korean intertidal mud-creeper Batillaria attramentaria.</title>
        <authorList>
            <person name="Patra A.K."/>
            <person name="Ho P.T."/>
            <person name="Jun S."/>
            <person name="Lee S.J."/>
            <person name="Kim Y."/>
            <person name="Won Y.J."/>
        </authorList>
    </citation>
    <scope>NUCLEOTIDE SEQUENCE [LARGE SCALE GENOMIC DNA]</scope>
    <source>
        <strain evidence="9">Wonlab-2016</strain>
    </source>
</reference>
<dbReference type="PANTHER" id="PTHR24289:SF1">
    <property type="entry name" value="STEROID 17-ALPHA-HYDROXYLASE_17,20 LYASE"/>
    <property type="match status" value="1"/>
</dbReference>
<keyword evidence="6 8" id="KW-0503">Monooxygenase</keyword>
<dbReference type="GO" id="GO:0004497">
    <property type="term" value="F:monooxygenase activity"/>
    <property type="evidence" value="ECO:0007669"/>
    <property type="project" value="UniProtKB-KW"/>
</dbReference>
<dbReference type="Gene3D" id="1.10.630.10">
    <property type="entry name" value="Cytochrome P450"/>
    <property type="match status" value="1"/>
</dbReference>
<keyword evidence="3 7" id="KW-0479">Metal-binding</keyword>
<dbReference type="PROSITE" id="PS00086">
    <property type="entry name" value="CYTOCHROME_P450"/>
    <property type="match status" value="1"/>
</dbReference>
<dbReference type="PRINTS" id="PR00463">
    <property type="entry name" value="EP450I"/>
</dbReference>
<organism evidence="9 10">
    <name type="scientific">Batillaria attramentaria</name>
    <dbReference type="NCBI Taxonomy" id="370345"/>
    <lineage>
        <taxon>Eukaryota</taxon>
        <taxon>Metazoa</taxon>
        <taxon>Spiralia</taxon>
        <taxon>Lophotrochozoa</taxon>
        <taxon>Mollusca</taxon>
        <taxon>Gastropoda</taxon>
        <taxon>Caenogastropoda</taxon>
        <taxon>Sorbeoconcha</taxon>
        <taxon>Cerithioidea</taxon>
        <taxon>Batillariidae</taxon>
        <taxon>Batillaria</taxon>
    </lineage>
</organism>
<gene>
    <name evidence="9" type="ORF">BaRGS_00010779</name>
</gene>
<evidence type="ECO:0000256" key="7">
    <source>
        <dbReference type="PIRSR" id="PIRSR602401-1"/>
    </source>
</evidence>
<evidence type="ECO:0000256" key="6">
    <source>
        <dbReference type="ARBA" id="ARBA00023033"/>
    </source>
</evidence>
<dbReference type="Proteomes" id="UP001519460">
    <property type="component" value="Unassembled WGS sequence"/>
</dbReference>
<evidence type="ECO:0000256" key="1">
    <source>
        <dbReference type="ARBA" id="ARBA00010617"/>
    </source>
</evidence>
<protein>
    <recommendedName>
        <fullName evidence="11">Cytochrome P450</fullName>
    </recommendedName>
</protein>
<evidence type="ECO:0000313" key="9">
    <source>
        <dbReference type="EMBL" id="KAK7497908.1"/>
    </source>
</evidence>
<dbReference type="InterPro" id="IPR001128">
    <property type="entry name" value="Cyt_P450"/>
</dbReference>
<evidence type="ECO:0000256" key="8">
    <source>
        <dbReference type="RuleBase" id="RU000461"/>
    </source>
</evidence>
<accession>A0ABD0LF77</accession>
<evidence type="ECO:0000256" key="5">
    <source>
        <dbReference type="ARBA" id="ARBA00023004"/>
    </source>
</evidence>
<evidence type="ECO:0008006" key="11">
    <source>
        <dbReference type="Google" id="ProtNLM"/>
    </source>
</evidence>
<dbReference type="InterPro" id="IPR002401">
    <property type="entry name" value="Cyt_P450_E_grp-I"/>
</dbReference>
<dbReference type="PANTHER" id="PTHR24289">
    <property type="entry name" value="STEROID 17-ALPHA-HYDROXYLASE/17,20 LYASE"/>
    <property type="match status" value="1"/>
</dbReference>
<dbReference type="GO" id="GO:0046872">
    <property type="term" value="F:metal ion binding"/>
    <property type="evidence" value="ECO:0007669"/>
    <property type="project" value="UniProtKB-KW"/>
</dbReference>
<dbReference type="EMBL" id="JACVVK020000054">
    <property type="protein sequence ID" value="KAK7497908.1"/>
    <property type="molecule type" value="Genomic_DNA"/>
</dbReference>
<evidence type="ECO:0000256" key="4">
    <source>
        <dbReference type="ARBA" id="ARBA00023002"/>
    </source>
</evidence>
<evidence type="ECO:0000313" key="10">
    <source>
        <dbReference type="Proteomes" id="UP001519460"/>
    </source>
</evidence>
<dbReference type="InterPro" id="IPR036396">
    <property type="entry name" value="Cyt_P450_sf"/>
</dbReference>
<dbReference type="AlphaFoldDB" id="A0ABD0LF77"/>
<proteinExistence type="inferred from homology"/>
<keyword evidence="2 7" id="KW-0349">Heme</keyword>
<evidence type="ECO:0000256" key="2">
    <source>
        <dbReference type="ARBA" id="ARBA00022617"/>
    </source>
</evidence>
<keyword evidence="10" id="KW-1185">Reference proteome</keyword>
<dbReference type="SUPFAM" id="SSF48264">
    <property type="entry name" value="Cytochrome P450"/>
    <property type="match status" value="1"/>
</dbReference>
<comment type="caution">
    <text evidence="9">The sequence shown here is derived from an EMBL/GenBank/DDBJ whole genome shotgun (WGS) entry which is preliminary data.</text>
</comment>
<evidence type="ECO:0000256" key="3">
    <source>
        <dbReference type="ARBA" id="ARBA00022723"/>
    </source>
</evidence>
<feature type="binding site" description="axial binding residue" evidence="7">
    <location>
        <position position="442"/>
    </location>
    <ligand>
        <name>heme</name>
        <dbReference type="ChEBI" id="CHEBI:30413"/>
    </ligand>
    <ligandPart>
        <name>Fe</name>
        <dbReference type="ChEBI" id="CHEBI:18248"/>
    </ligandPart>
</feature>
<comment type="similarity">
    <text evidence="1 8">Belongs to the cytochrome P450 family.</text>
</comment>
<dbReference type="PRINTS" id="PR00385">
    <property type="entry name" value="P450"/>
</dbReference>
<keyword evidence="5 7" id="KW-0408">Iron</keyword>
<dbReference type="InterPro" id="IPR017972">
    <property type="entry name" value="Cyt_P450_CS"/>
</dbReference>
<dbReference type="Pfam" id="PF00067">
    <property type="entry name" value="p450"/>
    <property type="match status" value="1"/>
</dbReference>
<sequence length="500" mass="57076">MEPSLFSIAVPLLLFCGIWAAVSFLKNAFAKSRKFPPGPRGLPALHAVLKAMKTGTLHDQAKLWSAQYGELVLCRTLIGDICFLNSARMVKTMFASKELEKLTNDRPKVFFGWFSMFNYRGVLTASPSQEWIKLRKLLHSNLKYFSGSEGGFACEMETELRGVVREIEDSAHEELDTTQLFSHPMMRAMAGPRFEPGPLLIRAGQELNDLVAQMVEPSTEAALSTFPFLRLIPGTYYAQLCTRHATSKSVLLNELFDKMKASRVPNKPRGFLDAFLDEQSKDKNEWLCDDHIRAVILDIVTGAYLAPLQALRTLCFFLAHHPEVMKKMQREIDENIGERLPESNDRTFLHYSEAAIMETLRLTTTLSFPHQTNDDVTIDGFVVPRGCTLFSNAWVIHHDPDVWGDPDVFRPERFIDDTGHLVAANHPLRQKFLPFGTGRRMCPGDGFTRMRLFLYTTTLLQNFDILPPVQHDFLPLTNDSWEDKLVYELKPHHLIFRKRK</sequence>
<keyword evidence="4 8" id="KW-0560">Oxidoreductase</keyword>